<evidence type="ECO:0000256" key="3">
    <source>
        <dbReference type="ARBA" id="ARBA00022692"/>
    </source>
</evidence>
<feature type="transmembrane region" description="Helical" evidence="7">
    <location>
        <begin position="244"/>
        <end position="263"/>
    </location>
</feature>
<feature type="transmembrane region" description="Helical" evidence="7">
    <location>
        <begin position="16"/>
        <end position="39"/>
    </location>
</feature>
<feature type="transmembrane region" description="Helical" evidence="7">
    <location>
        <begin position="298"/>
        <end position="316"/>
    </location>
</feature>
<evidence type="ECO:0000256" key="5">
    <source>
        <dbReference type="ARBA" id="ARBA00023136"/>
    </source>
</evidence>
<gene>
    <name evidence="8" type="ORF">OKJ99_31385</name>
</gene>
<dbReference type="PANTHER" id="PTHR23513:SF11">
    <property type="entry name" value="STAPHYLOFERRIN A TRANSPORTER"/>
    <property type="match status" value="1"/>
</dbReference>
<evidence type="ECO:0000256" key="2">
    <source>
        <dbReference type="ARBA" id="ARBA00022475"/>
    </source>
</evidence>
<dbReference type="InterPro" id="IPR036259">
    <property type="entry name" value="MFS_trans_sf"/>
</dbReference>
<sequence>MDTYRDLFRTPEYSSLFATVSLQVAGRTVSGIALGSLVYASTGSALLSALAMFGPSLAQVVGALTLLSAADRVPPRAALVALALFLGLATAAQATPGLPTAAALALVLVQGVPSALGGGVRYGMLTDILARDGYLLGRSVLNMSTGVCQILGYTMGGLLVAVLSARGTLLVAAGLYGLAAVVARCGLSRHPARAAGRPSPRETMRGNAALWSSVPRRYVYLALWVPNGLIVGCEALFVPYDTRHAGVLLASAALGMLAGDILTGRFLPPRWRARLAAPLRLLLAVPYLVFALRPALPFAVAAVALASVGFSASLLLQERLMALTPERLSGHALGLHTAGMLTMQGVGAVLAGALAQATSPATAMTALAVVSVAVTLCLGRGLKGEPVSPTAPVSPPAPVSPTAPVGPTAASPADDACTTPRPRPRTP</sequence>
<evidence type="ECO:0000313" key="8">
    <source>
        <dbReference type="EMBL" id="MEB8342009.1"/>
    </source>
</evidence>
<dbReference type="Gene3D" id="1.20.1250.20">
    <property type="entry name" value="MFS general substrate transporter like domains"/>
    <property type="match status" value="1"/>
</dbReference>
<keyword evidence="5 7" id="KW-0472">Membrane</keyword>
<dbReference type="RefSeq" id="WP_326021331.1">
    <property type="nucleotide sequence ID" value="NZ_JAOZYC010000154.1"/>
</dbReference>
<accession>A0ABU6FD98</accession>
<dbReference type="InterPro" id="IPR011701">
    <property type="entry name" value="MFS"/>
</dbReference>
<comment type="caution">
    <text evidence="8">The sequence shown here is derived from an EMBL/GenBank/DDBJ whole genome shotgun (WGS) entry which is preliminary data.</text>
</comment>
<keyword evidence="4 7" id="KW-1133">Transmembrane helix</keyword>
<feature type="transmembrane region" description="Helical" evidence="7">
    <location>
        <begin position="45"/>
        <end position="70"/>
    </location>
</feature>
<feature type="transmembrane region" description="Helical" evidence="7">
    <location>
        <begin position="328"/>
        <end position="355"/>
    </location>
</feature>
<feature type="compositionally biased region" description="Pro residues" evidence="6">
    <location>
        <begin position="392"/>
        <end position="401"/>
    </location>
</feature>
<organism evidence="8 9">
    <name type="scientific">Streptomyces endophyticus</name>
    <dbReference type="NCBI Taxonomy" id="714166"/>
    <lineage>
        <taxon>Bacteria</taxon>
        <taxon>Bacillati</taxon>
        <taxon>Actinomycetota</taxon>
        <taxon>Actinomycetes</taxon>
        <taxon>Kitasatosporales</taxon>
        <taxon>Streptomycetaceae</taxon>
        <taxon>Streptomyces</taxon>
    </lineage>
</organism>
<keyword evidence="3 7" id="KW-0812">Transmembrane</keyword>
<proteinExistence type="predicted"/>
<name>A0ABU6FD98_9ACTN</name>
<feature type="compositionally biased region" description="Low complexity" evidence="6">
    <location>
        <begin position="402"/>
        <end position="413"/>
    </location>
</feature>
<dbReference type="SUPFAM" id="SSF103473">
    <property type="entry name" value="MFS general substrate transporter"/>
    <property type="match status" value="1"/>
</dbReference>
<dbReference type="Pfam" id="PF07690">
    <property type="entry name" value="MFS_1"/>
    <property type="match status" value="1"/>
</dbReference>
<keyword evidence="2" id="KW-1003">Cell membrane</keyword>
<feature type="transmembrane region" description="Helical" evidence="7">
    <location>
        <begin position="101"/>
        <end position="120"/>
    </location>
</feature>
<feature type="transmembrane region" description="Helical" evidence="7">
    <location>
        <begin position="77"/>
        <end position="95"/>
    </location>
</feature>
<evidence type="ECO:0000256" key="1">
    <source>
        <dbReference type="ARBA" id="ARBA00004651"/>
    </source>
</evidence>
<feature type="transmembrane region" description="Helical" evidence="7">
    <location>
        <begin position="218"/>
        <end position="238"/>
    </location>
</feature>
<dbReference type="PANTHER" id="PTHR23513">
    <property type="entry name" value="INTEGRAL MEMBRANE EFFLUX PROTEIN-RELATED"/>
    <property type="match status" value="1"/>
</dbReference>
<keyword evidence="9" id="KW-1185">Reference proteome</keyword>
<dbReference type="EMBL" id="JAOZYC010000154">
    <property type="protein sequence ID" value="MEB8342009.1"/>
    <property type="molecule type" value="Genomic_DNA"/>
</dbReference>
<dbReference type="Proteomes" id="UP001354931">
    <property type="component" value="Unassembled WGS sequence"/>
</dbReference>
<comment type="subcellular location">
    <subcellularLocation>
        <location evidence="1">Cell membrane</location>
        <topology evidence="1">Multi-pass membrane protein</topology>
    </subcellularLocation>
</comment>
<evidence type="ECO:0000256" key="4">
    <source>
        <dbReference type="ARBA" id="ARBA00022989"/>
    </source>
</evidence>
<feature type="transmembrane region" description="Helical" evidence="7">
    <location>
        <begin position="140"/>
        <end position="163"/>
    </location>
</feature>
<feature type="transmembrane region" description="Helical" evidence="7">
    <location>
        <begin position="169"/>
        <end position="187"/>
    </location>
</feature>
<protein>
    <submittedName>
        <fullName evidence="8">MFS transporter</fullName>
    </submittedName>
</protein>
<evidence type="ECO:0000256" key="6">
    <source>
        <dbReference type="SAM" id="MobiDB-lite"/>
    </source>
</evidence>
<feature type="region of interest" description="Disordered" evidence="6">
    <location>
        <begin position="385"/>
        <end position="427"/>
    </location>
</feature>
<evidence type="ECO:0000313" key="9">
    <source>
        <dbReference type="Proteomes" id="UP001354931"/>
    </source>
</evidence>
<evidence type="ECO:0000256" key="7">
    <source>
        <dbReference type="SAM" id="Phobius"/>
    </source>
</evidence>
<reference evidence="8 9" key="1">
    <citation type="submission" date="2022-10" db="EMBL/GenBank/DDBJ databases">
        <authorList>
            <person name="Xie J."/>
            <person name="Shen N."/>
        </authorList>
    </citation>
    <scope>NUCLEOTIDE SEQUENCE [LARGE SCALE GENOMIC DNA]</scope>
    <source>
        <strain evidence="8 9">YIM65594</strain>
    </source>
</reference>